<dbReference type="InterPro" id="IPR011990">
    <property type="entry name" value="TPR-like_helical_dom_sf"/>
</dbReference>
<protein>
    <submittedName>
        <fullName evidence="4">Uncharacterized protein</fullName>
    </submittedName>
</protein>
<name>A0A091BJR5_9GAMM</name>
<evidence type="ECO:0000313" key="5">
    <source>
        <dbReference type="Proteomes" id="UP000029392"/>
    </source>
</evidence>
<dbReference type="Pfam" id="PF14559">
    <property type="entry name" value="TPR_19"/>
    <property type="match status" value="1"/>
</dbReference>
<accession>A0A091BJR5</accession>
<dbReference type="SMART" id="SM00028">
    <property type="entry name" value="TPR"/>
    <property type="match status" value="8"/>
</dbReference>
<dbReference type="eggNOG" id="COG0457">
    <property type="taxonomic scope" value="Bacteria"/>
</dbReference>
<dbReference type="InterPro" id="IPR050498">
    <property type="entry name" value="Ycf3"/>
</dbReference>
<feature type="repeat" description="TPR" evidence="3">
    <location>
        <begin position="134"/>
        <end position="167"/>
    </location>
</feature>
<keyword evidence="5" id="KW-1185">Reference proteome</keyword>
<feature type="repeat" description="TPR" evidence="3">
    <location>
        <begin position="32"/>
        <end position="65"/>
    </location>
</feature>
<dbReference type="Proteomes" id="UP000029392">
    <property type="component" value="Unassembled WGS sequence"/>
</dbReference>
<dbReference type="EMBL" id="AVCH01000037">
    <property type="protein sequence ID" value="KFN51792.1"/>
    <property type="molecule type" value="Genomic_DNA"/>
</dbReference>
<evidence type="ECO:0000256" key="2">
    <source>
        <dbReference type="ARBA" id="ARBA00022803"/>
    </source>
</evidence>
<dbReference type="PANTHER" id="PTHR44858:SF1">
    <property type="entry name" value="UDP-N-ACETYLGLUCOSAMINE--PEPTIDE N-ACETYLGLUCOSAMINYLTRANSFERASE SPINDLY-RELATED"/>
    <property type="match status" value="1"/>
</dbReference>
<feature type="repeat" description="TPR" evidence="3">
    <location>
        <begin position="168"/>
        <end position="201"/>
    </location>
</feature>
<dbReference type="Gene3D" id="1.25.40.10">
    <property type="entry name" value="Tetratricopeptide repeat domain"/>
    <property type="match status" value="4"/>
</dbReference>
<organism evidence="4 5">
    <name type="scientific">Arenimonas malthae CC-JY-1</name>
    <dbReference type="NCBI Taxonomy" id="1384054"/>
    <lineage>
        <taxon>Bacteria</taxon>
        <taxon>Pseudomonadati</taxon>
        <taxon>Pseudomonadota</taxon>
        <taxon>Gammaproteobacteria</taxon>
        <taxon>Lysobacterales</taxon>
        <taxon>Lysobacteraceae</taxon>
        <taxon>Arenimonas</taxon>
    </lineage>
</organism>
<reference evidence="4 5" key="1">
    <citation type="submission" date="2013-09" db="EMBL/GenBank/DDBJ databases">
        <title>Genome sequencing of Arenimonas malthae.</title>
        <authorList>
            <person name="Chen F."/>
            <person name="Wang G."/>
        </authorList>
    </citation>
    <scope>NUCLEOTIDE SEQUENCE [LARGE SCALE GENOMIC DNA]</scope>
    <source>
        <strain evidence="4 5">CC-JY-1</strain>
    </source>
</reference>
<comment type="caution">
    <text evidence="4">The sequence shown here is derived from an EMBL/GenBank/DDBJ whole genome shotgun (WGS) entry which is preliminary data.</text>
</comment>
<feature type="non-terminal residue" evidence="4">
    <location>
        <position position="441"/>
    </location>
</feature>
<evidence type="ECO:0000313" key="4">
    <source>
        <dbReference type="EMBL" id="KFN51792.1"/>
    </source>
</evidence>
<dbReference type="AlphaFoldDB" id="A0A091BJR5"/>
<feature type="repeat" description="TPR" evidence="3">
    <location>
        <begin position="66"/>
        <end position="99"/>
    </location>
</feature>
<dbReference type="STRING" id="1384054.N790_14085"/>
<dbReference type="OrthoDB" id="5965059at2"/>
<sequence>MLADITEALRRGDAAAALAAARATVAAEPENAAAHHLLGVCLQRAGDATGARQAFGRALEMAPDVAAHHFSLATLALSEGDAKAAVQGLQQALALDPNQLGAYVMLAHLALGRGDQAEAERNLRLAQRVSAEHPQVRVLEGYLAQAKGDSERALKCFTLAVEADPNLAAAHLALGQAFLARRMWPFAEQALSNALRLDPSRAPSTLRALVEARRRQGKAQETLDTLGELIALVPGDPVARVLRAEVLLEMGRGEEAAADLEAVLDAHPTHAPVLSQAVVLLSRLGRPEEALARAEAALAKAPDKDELWKVRLNVSGLLGEDAKDVLDRWQDALPDSTACLEMLTAFHDTRGEDALAETYADRALSIDPDLYAANLYKIRGEFPQDPALALARVSRLLPLATDAIAQRTLLGWRGLALDALGRHADAAASWREMIRRPATGQ</sequence>
<dbReference type="PROSITE" id="PS50005">
    <property type="entry name" value="TPR"/>
    <property type="match status" value="4"/>
</dbReference>
<keyword evidence="2 3" id="KW-0802">TPR repeat</keyword>
<gene>
    <name evidence="4" type="ORF">N790_14085</name>
</gene>
<dbReference type="InterPro" id="IPR019734">
    <property type="entry name" value="TPR_rpt"/>
</dbReference>
<dbReference type="SUPFAM" id="SSF48452">
    <property type="entry name" value="TPR-like"/>
    <property type="match status" value="2"/>
</dbReference>
<evidence type="ECO:0000256" key="3">
    <source>
        <dbReference type="PROSITE-ProRule" id="PRU00339"/>
    </source>
</evidence>
<dbReference type="PANTHER" id="PTHR44858">
    <property type="entry name" value="TETRATRICOPEPTIDE REPEAT PROTEIN 6"/>
    <property type="match status" value="1"/>
</dbReference>
<evidence type="ECO:0000256" key="1">
    <source>
        <dbReference type="ARBA" id="ARBA00022737"/>
    </source>
</evidence>
<dbReference type="RefSeq" id="WP_043800509.1">
    <property type="nucleotide sequence ID" value="NZ_AVCH01000037.1"/>
</dbReference>
<dbReference type="Pfam" id="PF13432">
    <property type="entry name" value="TPR_16"/>
    <property type="match status" value="2"/>
</dbReference>
<keyword evidence="1" id="KW-0677">Repeat</keyword>
<proteinExistence type="predicted"/>